<dbReference type="RefSeq" id="WP_014043029.1">
    <property type="nucleotide sequence ID" value="NZ_FUZJ01000001.1"/>
</dbReference>
<reference evidence="1 2" key="1">
    <citation type="submission" date="2017-05" db="EMBL/GenBank/DDBJ databases">
        <authorList>
            <person name="Varghese N."/>
            <person name="Submissions S."/>
        </authorList>
    </citation>
    <scope>NUCLEOTIDE SEQUENCE [LARGE SCALE GENOMIC DNA]</scope>
    <source>
        <strain evidence="1 2">MACB1020</strain>
    </source>
</reference>
<evidence type="ECO:0000313" key="2">
    <source>
        <dbReference type="Proteomes" id="UP000196803"/>
    </source>
</evidence>
<dbReference type="GeneID" id="31773470"/>
<accession>A0ABY1S7Q7</accession>
<dbReference type="EMBL" id="FXXC01000001">
    <property type="protein sequence ID" value="SMR92319.1"/>
    <property type="molecule type" value="Genomic_DNA"/>
</dbReference>
<name>A0ABY1S7Q7_CALBS</name>
<proteinExistence type="predicted"/>
<sequence length="377" mass="45110">MLFDVFFQKYVEVLSGKKYNNGLFYVEFLEKEIENTQLEIYQKVYYGSVNKVLGYYIPDKQIGFLRIKIEAVLQLMLEILKLVYQNGFTISSEKELAQVVYIILKTIYSRFEFYHFCDVFARINNCSRIWQKEEAFAIAYSYNLIMEEKKSIKFLKRMNKNLFEFLIDKLFNYRPVESNYDWYGYTNKNTFDSAFRNYIYSNNPHAKTVAVNLFFPDSFYGLCAGMRRKRIEIWSPNEVFLLACKEINKALKESPVTFEISYLNMLLKEFARSYLGENMFKWQDEGFIIDKKNGYLIIDPASTALYFQLPIEIFNKVKYDSFCYARARVDLNSEEVKDSKYLYFVFMLIRKASTLHYIKVLSHSLYEAEKRKHKNRE</sequence>
<dbReference type="Proteomes" id="UP000196803">
    <property type="component" value="Unassembled WGS sequence"/>
</dbReference>
<organism evidence="1 2">
    <name type="scientific">Caldicellulosiruptor bescii</name>
    <name type="common">Anaerocellum thermophilum</name>
    <dbReference type="NCBI Taxonomy" id="31899"/>
    <lineage>
        <taxon>Bacteria</taxon>
        <taxon>Bacillati</taxon>
        <taxon>Bacillota</taxon>
        <taxon>Bacillota incertae sedis</taxon>
        <taxon>Caldicellulosiruptorales</taxon>
        <taxon>Caldicellulosiruptoraceae</taxon>
        <taxon>Caldicellulosiruptor</taxon>
    </lineage>
</organism>
<comment type="caution">
    <text evidence="1">The sequence shown here is derived from an EMBL/GenBank/DDBJ whole genome shotgun (WGS) entry which is preliminary data.</text>
</comment>
<keyword evidence="2" id="KW-1185">Reference proteome</keyword>
<evidence type="ECO:0000313" key="1">
    <source>
        <dbReference type="EMBL" id="SMR92319.1"/>
    </source>
</evidence>
<gene>
    <name evidence="1" type="ORF">SAMN05216240_0936</name>
</gene>
<protein>
    <submittedName>
        <fullName evidence="1">Uncharacterized protein</fullName>
    </submittedName>
</protein>